<dbReference type="PROSITE" id="PS50109">
    <property type="entry name" value="HIS_KIN"/>
    <property type="match status" value="1"/>
</dbReference>
<dbReference type="EC" id="2.7.13.3" evidence="2"/>
<keyword evidence="5" id="KW-0547">Nucleotide-binding</keyword>
<feature type="transmembrane region" description="Helical" evidence="10">
    <location>
        <begin position="178"/>
        <end position="201"/>
    </location>
</feature>
<evidence type="ECO:0000256" key="9">
    <source>
        <dbReference type="SAM" id="MobiDB-lite"/>
    </source>
</evidence>
<dbReference type="EMBL" id="PYGJ01000003">
    <property type="protein sequence ID" value="PSL20521.1"/>
    <property type="molecule type" value="Genomic_DNA"/>
</dbReference>
<evidence type="ECO:0000256" key="6">
    <source>
        <dbReference type="ARBA" id="ARBA00022777"/>
    </source>
</evidence>
<dbReference type="Gene3D" id="1.10.287.130">
    <property type="match status" value="1"/>
</dbReference>
<dbReference type="InterPro" id="IPR005467">
    <property type="entry name" value="His_kinase_dom"/>
</dbReference>
<keyword evidence="13" id="KW-1185">Reference proteome</keyword>
<comment type="catalytic activity">
    <reaction evidence="1">
        <text>ATP + protein L-histidine = ADP + protein N-phospho-L-histidine.</text>
        <dbReference type="EC" id="2.7.13.3"/>
    </reaction>
</comment>
<dbReference type="Proteomes" id="UP000240418">
    <property type="component" value="Unassembled WGS sequence"/>
</dbReference>
<keyword evidence="4" id="KW-0808">Transferase</keyword>
<sequence length="551" mass="60910">MSFPLEDCGKLAGLIDRIGSIADRPNSTDEDRLQHRFLIATGIVMSGGGILWGSVATFLGLHLQSSVPFAYVLITAVNLLVLQRSKNFSLARNVQILISILLPFVFQWSLGGLVASGGTMLWSMLCLSAMQSFNDRTQSIRWSFFFVFLTVASVFIELRNPPPLHLFEDEALLRLPLFLFTMNFLAVSAAIFALISIFMHLRRQMSIQLARRNIQLDRSRKALVQSEKMAAIGELVAGVAHELNTPLGAIRASNDNMCRSTKNILLGMPELTRIDDEEEIAGITSMLRTIETPLADLTTREERKIRKELSAQLEALGLANPRKLAGELTEIGVHSLKPEQLGIVQSDRWPLIFSQLRAFASLNRNCETIKLAADRSSKIVFALKNYAHPGNIGQWVSGSVEENMENVLTLYHNLIKRGVQVNRDFAEDNTLVADHDALNQVWTNLVHNALQAMDYQGSLTIRLKRDTDEIIVSVEDTGAGISPEVKDRVFEPLFTTKQVGEGTGLGLSISADIVRRHGGSITVESTPGNTKFSVHLPTEPTQPDTEVNANG</sequence>
<dbReference type="InterPro" id="IPR036890">
    <property type="entry name" value="HATPase_C_sf"/>
</dbReference>
<feature type="transmembrane region" description="Helical" evidence="10">
    <location>
        <begin position="89"/>
        <end position="106"/>
    </location>
</feature>
<organism evidence="12 13">
    <name type="scientific">Shimia abyssi</name>
    <dbReference type="NCBI Taxonomy" id="1662395"/>
    <lineage>
        <taxon>Bacteria</taxon>
        <taxon>Pseudomonadati</taxon>
        <taxon>Pseudomonadota</taxon>
        <taxon>Alphaproteobacteria</taxon>
        <taxon>Rhodobacterales</taxon>
        <taxon>Roseobacteraceae</taxon>
    </lineage>
</organism>
<dbReference type="SUPFAM" id="SSF55874">
    <property type="entry name" value="ATPase domain of HSP90 chaperone/DNA topoisomerase II/histidine kinase"/>
    <property type="match status" value="1"/>
</dbReference>
<dbReference type="RefSeq" id="WP_106607744.1">
    <property type="nucleotide sequence ID" value="NZ_PYGJ01000003.1"/>
</dbReference>
<dbReference type="InterPro" id="IPR003594">
    <property type="entry name" value="HATPase_dom"/>
</dbReference>
<evidence type="ECO:0000256" key="7">
    <source>
        <dbReference type="ARBA" id="ARBA00022840"/>
    </source>
</evidence>
<feature type="transmembrane region" description="Helical" evidence="10">
    <location>
        <begin position="65"/>
        <end position="82"/>
    </location>
</feature>
<evidence type="ECO:0000256" key="5">
    <source>
        <dbReference type="ARBA" id="ARBA00022741"/>
    </source>
</evidence>
<keyword evidence="10" id="KW-0472">Membrane</keyword>
<keyword evidence="6 12" id="KW-0418">Kinase</keyword>
<evidence type="ECO:0000313" key="12">
    <source>
        <dbReference type="EMBL" id="PSL20521.1"/>
    </source>
</evidence>
<evidence type="ECO:0000256" key="1">
    <source>
        <dbReference type="ARBA" id="ARBA00000085"/>
    </source>
</evidence>
<feature type="transmembrane region" description="Helical" evidence="10">
    <location>
        <begin position="37"/>
        <end position="59"/>
    </location>
</feature>
<evidence type="ECO:0000256" key="10">
    <source>
        <dbReference type="SAM" id="Phobius"/>
    </source>
</evidence>
<dbReference type="Gene3D" id="3.30.565.10">
    <property type="entry name" value="Histidine kinase-like ATPase, C-terminal domain"/>
    <property type="match status" value="1"/>
</dbReference>
<dbReference type="PRINTS" id="PR00344">
    <property type="entry name" value="BCTRLSENSOR"/>
</dbReference>
<feature type="transmembrane region" description="Helical" evidence="10">
    <location>
        <begin position="142"/>
        <end position="158"/>
    </location>
</feature>
<feature type="compositionally biased region" description="Polar residues" evidence="9">
    <location>
        <begin position="539"/>
        <end position="551"/>
    </location>
</feature>
<proteinExistence type="predicted"/>
<feature type="region of interest" description="Disordered" evidence="9">
    <location>
        <begin position="526"/>
        <end position="551"/>
    </location>
</feature>
<feature type="domain" description="Histidine kinase" evidence="11">
    <location>
        <begin position="399"/>
        <end position="540"/>
    </location>
</feature>
<dbReference type="Pfam" id="PF02518">
    <property type="entry name" value="HATPase_c"/>
    <property type="match status" value="1"/>
</dbReference>
<evidence type="ECO:0000256" key="8">
    <source>
        <dbReference type="ARBA" id="ARBA00023012"/>
    </source>
</evidence>
<dbReference type="GO" id="GO:0000155">
    <property type="term" value="F:phosphorelay sensor kinase activity"/>
    <property type="evidence" value="ECO:0007669"/>
    <property type="project" value="InterPro"/>
</dbReference>
<dbReference type="OrthoDB" id="7797927at2"/>
<keyword evidence="8" id="KW-0902">Two-component regulatory system</keyword>
<dbReference type="GO" id="GO:0005524">
    <property type="term" value="F:ATP binding"/>
    <property type="evidence" value="ECO:0007669"/>
    <property type="project" value="UniProtKB-KW"/>
</dbReference>
<comment type="caution">
    <text evidence="12">The sequence shown here is derived from an EMBL/GenBank/DDBJ whole genome shotgun (WGS) entry which is preliminary data.</text>
</comment>
<evidence type="ECO:0000256" key="3">
    <source>
        <dbReference type="ARBA" id="ARBA00022553"/>
    </source>
</evidence>
<dbReference type="SUPFAM" id="SSF47384">
    <property type="entry name" value="Homodimeric domain of signal transducing histidine kinase"/>
    <property type="match status" value="1"/>
</dbReference>
<evidence type="ECO:0000256" key="4">
    <source>
        <dbReference type="ARBA" id="ARBA00022679"/>
    </source>
</evidence>
<reference evidence="12 13" key="1">
    <citation type="submission" date="2018-03" db="EMBL/GenBank/DDBJ databases">
        <title>Genomic Encyclopedia of Archaeal and Bacterial Type Strains, Phase II (KMG-II): from individual species to whole genera.</title>
        <authorList>
            <person name="Goeker M."/>
        </authorList>
    </citation>
    <scope>NUCLEOTIDE SEQUENCE [LARGE SCALE GENOMIC DNA]</scope>
    <source>
        <strain evidence="12 13">DSM 100673</strain>
    </source>
</reference>
<evidence type="ECO:0000256" key="2">
    <source>
        <dbReference type="ARBA" id="ARBA00012438"/>
    </source>
</evidence>
<dbReference type="InterPro" id="IPR004358">
    <property type="entry name" value="Sig_transdc_His_kin-like_C"/>
</dbReference>
<dbReference type="AlphaFoldDB" id="A0A2P8FFN2"/>
<keyword evidence="7" id="KW-0067">ATP-binding</keyword>
<name>A0A2P8FFN2_9RHOB</name>
<keyword evidence="10" id="KW-0812">Transmembrane</keyword>
<gene>
    <name evidence="12" type="ORF">CLV88_103168</name>
</gene>
<keyword evidence="10" id="KW-1133">Transmembrane helix</keyword>
<accession>A0A2P8FFN2</accession>
<keyword evidence="3" id="KW-0597">Phosphoprotein</keyword>
<protein>
    <recommendedName>
        <fullName evidence="2">histidine kinase</fullName>
        <ecNumber evidence="2">2.7.13.3</ecNumber>
    </recommendedName>
</protein>
<evidence type="ECO:0000313" key="13">
    <source>
        <dbReference type="Proteomes" id="UP000240418"/>
    </source>
</evidence>
<dbReference type="InterPro" id="IPR036097">
    <property type="entry name" value="HisK_dim/P_sf"/>
</dbReference>
<dbReference type="InterPro" id="IPR003661">
    <property type="entry name" value="HisK_dim/P_dom"/>
</dbReference>
<evidence type="ECO:0000259" key="11">
    <source>
        <dbReference type="PROSITE" id="PS50109"/>
    </source>
</evidence>
<dbReference type="PANTHER" id="PTHR43065:SF10">
    <property type="entry name" value="PEROXIDE STRESS-ACTIVATED HISTIDINE KINASE MAK3"/>
    <property type="match status" value="1"/>
</dbReference>
<dbReference type="SMART" id="SM00387">
    <property type="entry name" value="HATPase_c"/>
    <property type="match status" value="1"/>
</dbReference>
<dbReference type="CDD" id="cd00082">
    <property type="entry name" value="HisKA"/>
    <property type="match status" value="1"/>
</dbReference>
<dbReference type="PANTHER" id="PTHR43065">
    <property type="entry name" value="SENSOR HISTIDINE KINASE"/>
    <property type="match status" value="1"/>
</dbReference>